<dbReference type="Pfam" id="PF00078">
    <property type="entry name" value="RVT_1"/>
    <property type="match status" value="1"/>
</dbReference>
<feature type="domain" description="Reverse transcriptase" evidence="1">
    <location>
        <begin position="1"/>
        <end position="139"/>
    </location>
</feature>
<dbReference type="PANTHER" id="PTHR31635:SF196">
    <property type="entry name" value="REVERSE TRANSCRIPTASE DOMAIN-CONTAINING PROTEIN-RELATED"/>
    <property type="match status" value="1"/>
</dbReference>
<dbReference type="Proteomes" id="UP000694523">
    <property type="component" value="Unplaced"/>
</dbReference>
<organism evidence="2 3">
    <name type="scientific">Neogobius melanostomus</name>
    <name type="common">round goby</name>
    <dbReference type="NCBI Taxonomy" id="47308"/>
    <lineage>
        <taxon>Eukaryota</taxon>
        <taxon>Metazoa</taxon>
        <taxon>Chordata</taxon>
        <taxon>Craniata</taxon>
        <taxon>Vertebrata</taxon>
        <taxon>Euteleostomi</taxon>
        <taxon>Actinopterygii</taxon>
        <taxon>Neopterygii</taxon>
        <taxon>Teleostei</taxon>
        <taxon>Neoteleostei</taxon>
        <taxon>Acanthomorphata</taxon>
        <taxon>Gobiaria</taxon>
        <taxon>Gobiiformes</taxon>
        <taxon>Gobioidei</taxon>
        <taxon>Gobiidae</taxon>
        <taxon>Benthophilinae</taxon>
        <taxon>Neogobiini</taxon>
        <taxon>Neogobius</taxon>
    </lineage>
</organism>
<dbReference type="Ensembl" id="ENSNMLT00000018935.1">
    <property type="protein sequence ID" value="ENSNMLP00000016826.1"/>
    <property type="gene ID" value="ENSNMLG00000011151.1"/>
</dbReference>
<sequence length="278" mass="33041">MYARSTARVKVNGMLSETFDLKRGTKQGDPLSAQIFAICIEPLAEKIRNNLKIKGVSVQEDEHKLALYADDIIVYITDIKQTLPALLEEINKYGEISGYKLNHNKTEAMEIGENLENDFKKQFKLKWTRDKVRYLGIKIPNNLENLYQYNYGELLNTIRQDLTRWKIVPLTLFEKVRIIKMNILPRYIFLFQNLPIHIKEKSFKLWESQLRNFLWDGNKPRVKMKVLQDNKEKGGLSLPNLKNYFFATHVRTMLVWFNEQKNPKWKQIELKLWHCRHL</sequence>
<proteinExistence type="predicted"/>
<reference evidence="2" key="2">
    <citation type="submission" date="2025-09" db="UniProtKB">
        <authorList>
            <consortium name="Ensembl"/>
        </authorList>
    </citation>
    <scope>IDENTIFICATION</scope>
</reference>
<dbReference type="InterPro" id="IPR000477">
    <property type="entry name" value="RT_dom"/>
</dbReference>
<protein>
    <recommendedName>
        <fullName evidence="1">Reverse transcriptase domain-containing protein</fullName>
    </recommendedName>
</protein>
<accession>A0A8C6WLV1</accession>
<dbReference type="PROSITE" id="PS50878">
    <property type="entry name" value="RT_POL"/>
    <property type="match status" value="1"/>
</dbReference>
<dbReference type="AlphaFoldDB" id="A0A8C6WLV1"/>
<keyword evidence="3" id="KW-1185">Reference proteome</keyword>
<evidence type="ECO:0000313" key="2">
    <source>
        <dbReference type="Ensembl" id="ENSNMLP00000016826.1"/>
    </source>
</evidence>
<name>A0A8C6WLV1_9GOBI</name>
<dbReference type="InterPro" id="IPR043502">
    <property type="entry name" value="DNA/RNA_pol_sf"/>
</dbReference>
<dbReference type="SUPFAM" id="SSF56672">
    <property type="entry name" value="DNA/RNA polymerases"/>
    <property type="match status" value="1"/>
</dbReference>
<evidence type="ECO:0000313" key="3">
    <source>
        <dbReference type="Proteomes" id="UP000694523"/>
    </source>
</evidence>
<evidence type="ECO:0000259" key="1">
    <source>
        <dbReference type="PROSITE" id="PS50878"/>
    </source>
</evidence>
<dbReference type="PANTHER" id="PTHR31635">
    <property type="entry name" value="REVERSE TRANSCRIPTASE DOMAIN-CONTAINING PROTEIN-RELATED"/>
    <property type="match status" value="1"/>
</dbReference>
<reference evidence="2" key="1">
    <citation type="submission" date="2025-08" db="UniProtKB">
        <authorList>
            <consortium name="Ensembl"/>
        </authorList>
    </citation>
    <scope>IDENTIFICATION</scope>
</reference>